<dbReference type="EMBL" id="JAZHXJ010001239">
    <property type="protein sequence ID" value="KAL1845141.1"/>
    <property type="molecule type" value="Genomic_DNA"/>
</dbReference>
<comment type="caution">
    <text evidence="10">The sequence shown here is derived from an EMBL/GenBank/DDBJ whole genome shotgun (WGS) entry which is preliminary data.</text>
</comment>
<evidence type="ECO:0000256" key="3">
    <source>
        <dbReference type="ARBA" id="ARBA00022679"/>
    </source>
</evidence>
<evidence type="ECO:0000256" key="5">
    <source>
        <dbReference type="ARBA" id="ARBA00022777"/>
    </source>
</evidence>
<dbReference type="Pfam" id="PF01163">
    <property type="entry name" value="RIO1"/>
    <property type="match status" value="1"/>
</dbReference>
<sequence>MFSDPRESDHCHLLTEGNTSHSCPANIPVRQRVSKIKTPSVLVTVNQFSPIVQTVAERGTRTCSIRRFSLKLSTREYPKTFTMDTMLNVESGPADILYRIQRGSGDNKRMVYVTVTNADLIPEDDRTYGPSAIAQLRKLKEWDDSWTTLVVHKDHEKGIWCEMDVSPPHAVPRERLLDRYPVYDYFSLSPTREVKSRVSEVHLGGRLCFLKIARFPREMPWVIRELQAYHVLEGTSLAPKLVGYVSEGSPDRVVGFLVEGIDGRTAELEDLEPCRRALDQLHHHLVHGDICKYNILITAEGPKFIDFEDSILFGEERWSAKLRDDEKQILAVKLADTSGAGRPW</sequence>
<dbReference type="InterPro" id="IPR018934">
    <property type="entry name" value="RIO_dom"/>
</dbReference>
<keyword evidence="2" id="KW-0723">Serine/threonine-protein kinase</keyword>
<keyword evidence="5" id="KW-0418">Kinase</keyword>
<keyword evidence="3" id="KW-0808">Transferase</keyword>
<gene>
    <name evidence="10" type="ORF">VTK73DRAFT_1054</name>
</gene>
<evidence type="ECO:0000256" key="4">
    <source>
        <dbReference type="ARBA" id="ARBA00022741"/>
    </source>
</evidence>
<comment type="catalytic activity">
    <reaction evidence="8">
        <text>L-seryl-[protein] + ATP = O-phospho-L-seryl-[protein] + ADP + H(+)</text>
        <dbReference type="Rhea" id="RHEA:17989"/>
        <dbReference type="Rhea" id="RHEA-COMP:9863"/>
        <dbReference type="Rhea" id="RHEA-COMP:11604"/>
        <dbReference type="ChEBI" id="CHEBI:15378"/>
        <dbReference type="ChEBI" id="CHEBI:29999"/>
        <dbReference type="ChEBI" id="CHEBI:30616"/>
        <dbReference type="ChEBI" id="CHEBI:83421"/>
        <dbReference type="ChEBI" id="CHEBI:456216"/>
        <dbReference type="EC" id="2.7.11.1"/>
    </reaction>
</comment>
<protein>
    <recommendedName>
        <fullName evidence="1">non-specific serine/threonine protein kinase</fullName>
        <ecNumber evidence="1">2.7.11.1</ecNumber>
    </recommendedName>
</protein>
<dbReference type="Gene3D" id="1.10.510.10">
    <property type="entry name" value="Transferase(Phosphotransferase) domain 1"/>
    <property type="match status" value="1"/>
</dbReference>
<keyword evidence="4" id="KW-0547">Nucleotide-binding</keyword>
<keyword evidence="6" id="KW-0067">ATP-binding</keyword>
<dbReference type="EC" id="2.7.11.1" evidence="1"/>
<dbReference type="InterPro" id="IPR011009">
    <property type="entry name" value="Kinase-like_dom_sf"/>
</dbReference>
<comment type="catalytic activity">
    <reaction evidence="7">
        <text>L-threonyl-[protein] + ATP = O-phospho-L-threonyl-[protein] + ADP + H(+)</text>
        <dbReference type="Rhea" id="RHEA:46608"/>
        <dbReference type="Rhea" id="RHEA-COMP:11060"/>
        <dbReference type="Rhea" id="RHEA-COMP:11605"/>
        <dbReference type="ChEBI" id="CHEBI:15378"/>
        <dbReference type="ChEBI" id="CHEBI:30013"/>
        <dbReference type="ChEBI" id="CHEBI:30616"/>
        <dbReference type="ChEBI" id="CHEBI:61977"/>
        <dbReference type="ChEBI" id="CHEBI:456216"/>
        <dbReference type="EC" id="2.7.11.1"/>
    </reaction>
</comment>
<reference evidence="10 11" key="1">
    <citation type="journal article" date="2024" name="Commun. Biol.">
        <title>Comparative genomic analysis of thermophilic fungi reveals convergent evolutionary adaptations and gene losses.</title>
        <authorList>
            <person name="Steindorff A.S."/>
            <person name="Aguilar-Pontes M.V."/>
            <person name="Robinson A.J."/>
            <person name="Andreopoulos B."/>
            <person name="LaButti K."/>
            <person name="Kuo A."/>
            <person name="Mondo S."/>
            <person name="Riley R."/>
            <person name="Otillar R."/>
            <person name="Haridas S."/>
            <person name="Lipzen A."/>
            <person name="Grimwood J."/>
            <person name="Schmutz J."/>
            <person name="Clum A."/>
            <person name="Reid I.D."/>
            <person name="Moisan M.C."/>
            <person name="Butler G."/>
            <person name="Nguyen T.T.M."/>
            <person name="Dewar K."/>
            <person name="Conant G."/>
            <person name="Drula E."/>
            <person name="Henrissat B."/>
            <person name="Hansel C."/>
            <person name="Singer S."/>
            <person name="Hutchinson M.I."/>
            <person name="de Vries R.P."/>
            <person name="Natvig D.O."/>
            <person name="Powell A.J."/>
            <person name="Tsang A."/>
            <person name="Grigoriev I.V."/>
        </authorList>
    </citation>
    <scope>NUCLEOTIDE SEQUENCE [LARGE SCALE GENOMIC DNA]</scope>
    <source>
        <strain evidence="10 11">ATCC 24622</strain>
    </source>
</reference>
<feature type="domain" description="RIO-type" evidence="9">
    <location>
        <begin position="282"/>
        <end position="330"/>
    </location>
</feature>
<evidence type="ECO:0000256" key="6">
    <source>
        <dbReference type="ARBA" id="ARBA00022840"/>
    </source>
</evidence>
<accession>A0ABR3VU40</accession>
<evidence type="ECO:0000256" key="1">
    <source>
        <dbReference type="ARBA" id="ARBA00012513"/>
    </source>
</evidence>
<proteinExistence type="predicted"/>
<dbReference type="Proteomes" id="UP001586593">
    <property type="component" value="Unassembled WGS sequence"/>
</dbReference>
<evidence type="ECO:0000313" key="11">
    <source>
        <dbReference type="Proteomes" id="UP001586593"/>
    </source>
</evidence>
<evidence type="ECO:0000256" key="7">
    <source>
        <dbReference type="ARBA" id="ARBA00047899"/>
    </source>
</evidence>
<keyword evidence="11" id="KW-1185">Reference proteome</keyword>
<organism evidence="10 11">
    <name type="scientific">Phialemonium thermophilum</name>
    <dbReference type="NCBI Taxonomy" id="223376"/>
    <lineage>
        <taxon>Eukaryota</taxon>
        <taxon>Fungi</taxon>
        <taxon>Dikarya</taxon>
        <taxon>Ascomycota</taxon>
        <taxon>Pezizomycotina</taxon>
        <taxon>Sordariomycetes</taxon>
        <taxon>Sordariomycetidae</taxon>
        <taxon>Cephalothecales</taxon>
        <taxon>Cephalothecaceae</taxon>
        <taxon>Phialemonium</taxon>
    </lineage>
</organism>
<name>A0ABR3VU40_9PEZI</name>
<evidence type="ECO:0000259" key="9">
    <source>
        <dbReference type="Pfam" id="PF01163"/>
    </source>
</evidence>
<evidence type="ECO:0000313" key="10">
    <source>
        <dbReference type="EMBL" id="KAL1845141.1"/>
    </source>
</evidence>
<dbReference type="SUPFAM" id="SSF56112">
    <property type="entry name" value="Protein kinase-like (PK-like)"/>
    <property type="match status" value="1"/>
</dbReference>
<evidence type="ECO:0000256" key="8">
    <source>
        <dbReference type="ARBA" id="ARBA00048679"/>
    </source>
</evidence>
<evidence type="ECO:0000256" key="2">
    <source>
        <dbReference type="ARBA" id="ARBA00022527"/>
    </source>
</evidence>